<evidence type="ECO:0008006" key="8">
    <source>
        <dbReference type="Google" id="ProtNLM"/>
    </source>
</evidence>
<evidence type="ECO:0000256" key="5">
    <source>
        <dbReference type="SAM" id="Phobius"/>
    </source>
</evidence>
<dbReference type="GO" id="GO:0016757">
    <property type="term" value="F:glycosyltransferase activity"/>
    <property type="evidence" value="ECO:0007669"/>
    <property type="project" value="UniProtKB-KW"/>
</dbReference>
<feature type="compositionally biased region" description="Pro residues" evidence="4">
    <location>
        <begin position="91"/>
        <end position="106"/>
    </location>
</feature>
<dbReference type="InterPro" id="IPR008630">
    <property type="entry name" value="Glyco_trans_34"/>
</dbReference>
<keyword evidence="3" id="KW-0808">Transferase</keyword>
<keyword evidence="5" id="KW-1133">Transmembrane helix</keyword>
<keyword evidence="2" id="KW-0328">Glycosyltransferase</keyword>
<feature type="transmembrane region" description="Helical" evidence="5">
    <location>
        <begin position="46"/>
        <end position="65"/>
    </location>
</feature>
<evidence type="ECO:0000256" key="3">
    <source>
        <dbReference type="ARBA" id="ARBA00022679"/>
    </source>
</evidence>
<sequence length="341" mass="37577">MVKPRTADPDGSTEDLSGPFLPAPSGAATKGGKATTRVLSFFTRSVLRWILVVAIVLTLIVHYGIQGRALAAAPDALPSGDAPPSTVTPGPATPSPSPSPPPPAATPPSLAIIVLHSGLPLAEPYNSSFIEKQAYAERHGLGFIDTPQIDTNRSIYFTKYIKIQQLMETASYDWYWMIDLDTIITNPAFDVRTLLPGPAHTGPEMLISSDMNELNAGSFFVHRSAWSAKLMQRLLDIDITKIDFGDIWQEQAALIHLYKTDPRLRKRVWLIPQWWHNSYTPGSALNFKSTGDPARNWQPGDFIIHFAGHSDKLGDMSNWRKHVADSPPIPSIAEVDQWYSS</sequence>
<dbReference type="InterPro" id="IPR029044">
    <property type="entry name" value="Nucleotide-diphossugar_trans"/>
</dbReference>
<dbReference type="PANTHER" id="PTHR31306">
    <property type="entry name" value="ALPHA-1,6-MANNOSYLTRANSFERASE MNN11-RELATED"/>
    <property type="match status" value="1"/>
</dbReference>
<gene>
    <name evidence="6" type="ORF">CXG81DRAFT_26595</name>
</gene>
<comment type="similarity">
    <text evidence="1">Belongs to the glycosyltransferase 34 family.</text>
</comment>
<keyword evidence="7" id="KW-1185">Reference proteome</keyword>
<protein>
    <recommendedName>
        <fullName evidence="8">Nucleotide-diphospho-sugar transferase domain-containing protein</fullName>
    </recommendedName>
</protein>
<organism evidence="6 7">
    <name type="scientific">Caulochytrium protostelioides</name>
    <dbReference type="NCBI Taxonomy" id="1555241"/>
    <lineage>
        <taxon>Eukaryota</taxon>
        <taxon>Fungi</taxon>
        <taxon>Fungi incertae sedis</taxon>
        <taxon>Chytridiomycota</taxon>
        <taxon>Chytridiomycota incertae sedis</taxon>
        <taxon>Chytridiomycetes</taxon>
        <taxon>Caulochytriales</taxon>
        <taxon>Caulochytriaceae</taxon>
        <taxon>Caulochytrium</taxon>
    </lineage>
</organism>
<dbReference type="PANTHER" id="PTHR31306:SF4">
    <property type="entry name" value="ALPHA-1,2-GALACTOSYLTRANSFERASE"/>
    <property type="match status" value="1"/>
</dbReference>
<reference evidence="7" key="1">
    <citation type="journal article" date="2018" name="Nat. Microbiol.">
        <title>Leveraging single-cell genomics to expand the fungal tree of life.</title>
        <authorList>
            <person name="Ahrendt S.R."/>
            <person name="Quandt C.A."/>
            <person name="Ciobanu D."/>
            <person name="Clum A."/>
            <person name="Salamov A."/>
            <person name="Andreopoulos B."/>
            <person name="Cheng J.F."/>
            <person name="Woyke T."/>
            <person name="Pelin A."/>
            <person name="Henrissat B."/>
            <person name="Reynolds N.K."/>
            <person name="Benny G.L."/>
            <person name="Smith M.E."/>
            <person name="James T.Y."/>
            <person name="Grigoriev I.V."/>
        </authorList>
    </citation>
    <scope>NUCLEOTIDE SEQUENCE [LARGE SCALE GENOMIC DNA]</scope>
    <source>
        <strain evidence="7">ATCC 52028</strain>
    </source>
</reference>
<dbReference type="Proteomes" id="UP000274922">
    <property type="component" value="Unassembled WGS sequence"/>
</dbReference>
<dbReference type="STRING" id="1555241.A0A4P9X6N4"/>
<proteinExistence type="inferred from homology"/>
<dbReference type="GO" id="GO:0006487">
    <property type="term" value="P:protein N-linked glycosylation"/>
    <property type="evidence" value="ECO:0007669"/>
    <property type="project" value="TreeGrafter"/>
</dbReference>
<dbReference type="Pfam" id="PF05637">
    <property type="entry name" value="Glyco_transf_34"/>
    <property type="match status" value="2"/>
</dbReference>
<evidence type="ECO:0000313" key="6">
    <source>
        <dbReference type="EMBL" id="RKP00690.1"/>
    </source>
</evidence>
<evidence type="ECO:0000256" key="2">
    <source>
        <dbReference type="ARBA" id="ARBA00022676"/>
    </source>
</evidence>
<accession>A0A4P9X6N4</accession>
<dbReference type="OrthoDB" id="2154537at2759"/>
<feature type="region of interest" description="Disordered" evidence="4">
    <location>
        <begin position="77"/>
        <end position="106"/>
    </location>
</feature>
<dbReference type="EMBL" id="ML014203">
    <property type="protein sequence ID" value="RKP00690.1"/>
    <property type="molecule type" value="Genomic_DNA"/>
</dbReference>
<dbReference type="Gene3D" id="3.90.550.10">
    <property type="entry name" value="Spore Coat Polysaccharide Biosynthesis Protein SpsA, Chain A"/>
    <property type="match status" value="1"/>
</dbReference>
<evidence type="ECO:0000313" key="7">
    <source>
        <dbReference type="Proteomes" id="UP000274922"/>
    </source>
</evidence>
<dbReference type="AlphaFoldDB" id="A0A4P9X6N4"/>
<feature type="region of interest" description="Disordered" evidence="4">
    <location>
        <begin position="1"/>
        <end position="31"/>
    </location>
</feature>
<evidence type="ECO:0000256" key="4">
    <source>
        <dbReference type="SAM" id="MobiDB-lite"/>
    </source>
</evidence>
<keyword evidence="5" id="KW-0812">Transmembrane</keyword>
<dbReference type="SUPFAM" id="SSF53448">
    <property type="entry name" value="Nucleotide-diphospho-sugar transferases"/>
    <property type="match status" value="1"/>
</dbReference>
<keyword evidence="5" id="KW-0472">Membrane</keyword>
<dbReference type="GO" id="GO:0000139">
    <property type="term" value="C:Golgi membrane"/>
    <property type="evidence" value="ECO:0007669"/>
    <property type="project" value="TreeGrafter"/>
</dbReference>
<name>A0A4P9X6N4_9FUNG</name>
<evidence type="ECO:0000256" key="1">
    <source>
        <dbReference type="ARBA" id="ARBA00005664"/>
    </source>
</evidence>